<dbReference type="InterPro" id="IPR014853">
    <property type="entry name" value="VWF/SSPO/ZAN-like_Cys-rich_dom"/>
</dbReference>
<feature type="compositionally biased region" description="Pro residues" evidence="7">
    <location>
        <begin position="2533"/>
        <end position="2546"/>
    </location>
</feature>
<dbReference type="InterPro" id="IPR049883">
    <property type="entry name" value="NOTCH1_EGF-like"/>
</dbReference>
<dbReference type="InterPro" id="IPR002350">
    <property type="entry name" value="Kazal_dom"/>
</dbReference>
<dbReference type="Pfam" id="PF07645">
    <property type="entry name" value="EGF_CA"/>
    <property type="match status" value="2"/>
</dbReference>
<dbReference type="PANTHER" id="PTHR11339:SF402">
    <property type="entry name" value="VWFD DOMAIN-CONTAINING PROTEIN"/>
    <property type="match status" value="1"/>
</dbReference>
<dbReference type="SUPFAM" id="SSF57567">
    <property type="entry name" value="Serine protease inhibitors"/>
    <property type="match status" value="2"/>
</dbReference>
<feature type="chain" id="PRO_5042143616" evidence="8">
    <location>
        <begin position="22"/>
        <end position="3118"/>
    </location>
</feature>
<feature type="compositionally biased region" description="Basic residues" evidence="7">
    <location>
        <begin position="196"/>
        <end position="234"/>
    </location>
</feature>
<dbReference type="Pfam" id="PF08742">
    <property type="entry name" value="C8"/>
    <property type="match status" value="1"/>
</dbReference>
<evidence type="ECO:0000256" key="8">
    <source>
        <dbReference type="SAM" id="SignalP"/>
    </source>
</evidence>
<dbReference type="Gene3D" id="3.10.100.10">
    <property type="entry name" value="Mannose-Binding Protein A, subunit A"/>
    <property type="match status" value="2"/>
</dbReference>
<feature type="region of interest" description="Disordered" evidence="7">
    <location>
        <begin position="24"/>
        <end position="74"/>
    </location>
</feature>
<keyword evidence="4" id="KW-1015">Disulfide bond</keyword>
<comment type="caution">
    <text evidence="6">Lacks conserved residue(s) required for the propagation of feature annotation.</text>
</comment>
<evidence type="ECO:0000313" key="14">
    <source>
        <dbReference type="Proteomes" id="UP001283361"/>
    </source>
</evidence>
<feature type="domain" description="Kazal-like" evidence="12">
    <location>
        <begin position="2963"/>
        <end position="3020"/>
    </location>
</feature>
<protein>
    <submittedName>
        <fullName evidence="13">Uncharacterized protein</fullName>
    </submittedName>
</protein>
<organism evidence="13 14">
    <name type="scientific">Elysia crispata</name>
    <name type="common">lettuce slug</name>
    <dbReference type="NCBI Taxonomy" id="231223"/>
    <lineage>
        <taxon>Eukaryota</taxon>
        <taxon>Metazoa</taxon>
        <taxon>Spiralia</taxon>
        <taxon>Lophotrochozoa</taxon>
        <taxon>Mollusca</taxon>
        <taxon>Gastropoda</taxon>
        <taxon>Heterobranchia</taxon>
        <taxon>Euthyneura</taxon>
        <taxon>Panpulmonata</taxon>
        <taxon>Sacoglossa</taxon>
        <taxon>Placobranchoidea</taxon>
        <taxon>Plakobranchidae</taxon>
        <taxon>Elysia</taxon>
    </lineage>
</organism>
<evidence type="ECO:0000256" key="5">
    <source>
        <dbReference type="ARBA" id="ARBA00023180"/>
    </source>
</evidence>
<feature type="domain" description="VWFD" evidence="11">
    <location>
        <begin position="652"/>
        <end position="842"/>
    </location>
</feature>
<feature type="compositionally biased region" description="Basic residues" evidence="7">
    <location>
        <begin position="167"/>
        <end position="182"/>
    </location>
</feature>
<dbReference type="SMART" id="SM00832">
    <property type="entry name" value="C8"/>
    <property type="match status" value="1"/>
</dbReference>
<dbReference type="CDD" id="cd00054">
    <property type="entry name" value="EGF_CA"/>
    <property type="match status" value="2"/>
</dbReference>
<keyword evidence="3" id="KW-0677">Repeat</keyword>
<evidence type="ECO:0000259" key="11">
    <source>
        <dbReference type="PROSITE" id="PS51233"/>
    </source>
</evidence>
<dbReference type="Gene3D" id="2.10.25.10">
    <property type="entry name" value="Laminin"/>
    <property type="match status" value="4"/>
</dbReference>
<dbReference type="GO" id="GO:0005509">
    <property type="term" value="F:calcium ion binding"/>
    <property type="evidence" value="ECO:0007669"/>
    <property type="project" value="InterPro"/>
</dbReference>
<comment type="caution">
    <text evidence="13">The sequence shown here is derived from an EMBL/GenBank/DDBJ whole genome shotgun (WGS) entry which is preliminary data.</text>
</comment>
<evidence type="ECO:0000256" key="6">
    <source>
        <dbReference type="PROSITE-ProRule" id="PRU00076"/>
    </source>
</evidence>
<proteinExistence type="predicted"/>
<feature type="signal peptide" evidence="8">
    <location>
        <begin position="1"/>
        <end position="21"/>
    </location>
</feature>
<dbReference type="InterPro" id="IPR016186">
    <property type="entry name" value="C-type_lectin-like/link_sf"/>
</dbReference>
<dbReference type="InterPro" id="IPR000152">
    <property type="entry name" value="EGF-type_Asp/Asn_hydroxyl_site"/>
</dbReference>
<evidence type="ECO:0000256" key="7">
    <source>
        <dbReference type="SAM" id="MobiDB-lite"/>
    </source>
</evidence>
<keyword evidence="5" id="KW-0325">Glycoprotein</keyword>
<feature type="compositionally biased region" description="Pro residues" evidence="7">
    <location>
        <begin position="2510"/>
        <end position="2526"/>
    </location>
</feature>
<dbReference type="FunFam" id="2.10.25.10:FF:000038">
    <property type="entry name" value="Fibrillin 2"/>
    <property type="match status" value="1"/>
</dbReference>
<dbReference type="EMBL" id="JAWDGP010003655">
    <property type="protein sequence ID" value="KAK3772185.1"/>
    <property type="molecule type" value="Genomic_DNA"/>
</dbReference>
<dbReference type="Proteomes" id="UP001283361">
    <property type="component" value="Unassembled WGS sequence"/>
</dbReference>
<dbReference type="CDD" id="cd00037">
    <property type="entry name" value="CLECT"/>
    <property type="match status" value="1"/>
</dbReference>
<feature type="domain" description="C-type lectin" evidence="10">
    <location>
        <begin position="1313"/>
        <end position="1416"/>
    </location>
</feature>
<evidence type="ECO:0000256" key="3">
    <source>
        <dbReference type="ARBA" id="ARBA00022737"/>
    </source>
</evidence>
<keyword evidence="14" id="KW-1185">Reference proteome</keyword>
<dbReference type="InterPro" id="IPR001846">
    <property type="entry name" value="VWF_type-D"/>
</dbReference>
<dbReference type="PROSITE" id="PS50026">
    <property type="entry name" value="EGF_3"/>
    <property type="match status" value="1"/>
</dbReference>
<evidence type="ECO:0000313" key="13">
    <source>
        <dbReference type="EMBL" id="KAK3772185.1"/>
    </source>
</evidence>
<reference evidence="13" key="1">
    <citation type="journal article" date="2023" name="G3 (Bethesda)">
        <title>A reference genome for the long-term kleptoplast-retaining sea slug Elysia crispata morphotype clarki.</title>
        <authorList>
            <person name="Eastman K.E."/>
            <person name="Pendleton A.L."/>
            <person name="Shaikh M.A."/>
            <person name="Suttiyut T."/>
            <person name="Ogas R."/>
            <person name="Tomko P."/>
            <person name="Gavelis G."/>
            <person name="Widhalm J.R."/>
            <person name="Wisecaver J.H."/>
        </authorList>
    </citation>
    <scope>NUCLEOTIDE SEQUENCE</scope>
    <source>
        <strain evidence="13">ECLA1</strain>
    </source>
</reference>
<gene>
    <name evidence="13" type="ORF">RRG08_035225</name>
</gene>
<evidence type="ECO:0000256" key="1">
    <source>
        <dbReference type="ARBA" id="ARBA00022536"/>
    </source>
</evidence>
<dbReference type="SMART" id="SM00216">
    <property type="entry name" value="VWD"/>
    <property type="match status" value="2"/>
</dbReference>
<dbReference type="InterPro" id="IPR001881">
    <property type="entry name" value="EGF-like_Ca-bd_dom"/>
</dbReference>
<dbReference type="PROSITE" id="PS01186">
    <property type="entry name" value="EGF_2"/>
    <property type="match status" value="1"/>
</dbReference>
<dbReference type="InterPro" id="IPR018378">
    <property type="entry name" value="C-type_lectin_CS"/>
</dbReference>
<dbReference type="InterPro" id="IPR016187">
    <property type="entry name" value="CTDL_fold"/>
</dbReference>
<dbReference type="PROSITE" id="PS00615">
    <property type="entry name" value="C_TYPE_LECTIN_1"/>
    <property type="match status" value="1"/>
</dbReference>
<evidence type="ECO:0000256" key="4">
    <source>
        <dbReference type="ARBA" id="ARBA00023157"/>
    </source>
</evidence>
<feature type="domain" description="EGF-like" evidence="9">
    <location>
        <begin position="2250"/>
        <end position="2291"/>
    </location>
</feature>
<feature type="compositionally biased region" description="Basic and acidic residues" evidence="7">
    <location>
        <begin position="2492"/>
        <end position="2504"/>
    </location>
</feature>
<dbReference type="InterPro" id="IPR018097">
    <property type="entry name" value="EGF_Ca-bd_CS"/>
</dbReference>
<keyword evidence="1 6" id="KW-0245">EGF-like domain</keyword>
<dbReference type="PANTHER" id="PTHR11339">
    <property type="entry name" value="EXTRACELLULAR MATRIX GLYCOPROTEIN RELATED"/>
    <property type="match status" value="1"/>
</dbReference>
<dbReference type="Pfam" id="PF00059">
    <property type="entry name" value="Lectin_C"/>
    <property type="match status" value="1"/>
</dbReference>
<dbReference type="CDD" id="cd19941">
    <property type="entry name" value="TIL"/>
    <property type="match status" value="2"/>
</dbReference>
<dbReference type="SMART" id="SM00179">
    <property type="entry name" value="EGF_CA"/>
    <property type="match status" value="3"/>
</dbReference>
<evidence type="ECO:0000259" key="12">
    <source>
        <dbReference type="PROSITE" id="PS51465"/>
    </source>
</evidence>
<feature type="compositionally biased region" description="Polar residues" evidence="7">
    <location>
        <begin position="61"/>
        <end position="74"/>
    </location>
</feature>
<dbReference type="PROSITE" id="PS51465">
    <property type="entry name" value="KAZAL_2"/>
    <property type="match status" value="1"/>
</dbReference>
<feature type="compositionally biased region" description="Basic residues" evidence="7">
    <location>
        <begin position="24"/>
        <end position="40"/>
    </location>
</feature>
<feature type="region of interest" description="Disordered" evidence="7">
    <location>
        <begin position="146"/>
        <end position="241"/>
    </location>
</feature>
<feature type="domain" description="VWFD" evidence="11">
    <location>
        <begin position="1562"/>
        <end position="1770"/>
    </location>
</feature>
<keyword evidence="2 8" id="KW-0732">Signal</keyword>
<dbReference type="PROSITE" id="PS50041">
    <property type="entry name" value="C_TYPE_LECTIN_2"/>
    <property type="match status" value="1"/>
</dbReference>
<sequence length="3118" mass="348265">MRAFCLALLILLAFALFEVEGRWPRHRSRGPRGRSVRRPAFRGQMSKSPPWSEKSLGGKSISMNMKTSSNVSANSEDGGKADAFVISNANANLNIGRKRKGVKGGFSVKESTEVLADSGATVEGKGSADAKVDGNVDVKVTGFKSGSLGKAVSRGKTKEMKKNSLATKRKGKSKRKGKRSNRKGMESKRKGEKSVKGRRSRRKGIARSRRKHRRHGRSSRRWRRSRRHVRRQRPGHGQEQCQDIEIYSDNNEYYSERVEGCRWIKSVTLNWSQREWDCELGQTFGFDRSRIFVDYGCGGSFRVCCRPVTRNKQMRKSLRCRRPFYEEDGRCIVTEKNDCMEYVEAAQKCADIGGKLLQVDDLVTKAGQLKRENRLKRGRYFIGGAKAFSQMNFEMSFSAQSVFTTSGPGASISHQLDMNFAFNIAEMFKMAGINMRAFRRFGTFPSVDILNMDSPLNSQCLAYDVGDEVQPSMTDCDQKANYICEQMPIDKEDEGCKWSPWINMDTDADGDENESLCDIIEAVGKGNLEGIKPGDLCEKPLAMECRNVKTKRLFSPGMTQGLDLTRACVKDSFRCRDFDQTCPDVEVRFKCPNTPLKDCAVDRVRKFCEKQGKRCEMTPVGAKCVMVPARRSGKEIIGKATCKAYSKLYNVSTCVTRGDPHYHTLDGMKFDFQGGCSYVMATTCNNYMYNPEFPPFTITSVNEPLPEDTNFSTTKGFILSFNGVKYTFTRGKFYVNRGGVNLERNFVDYSDNQITIRAKARDRGDFGLTIDTNFCMRIKWDNKYMLQLRIPEPYMKHICGLCGNYDGIRENDLTLPGSSDIVTPNKFGEYHISSGLGTETCVDMIEEPQKCPKAKFDKYTSNKFCGVLNPDGESPFAKAVVEATKTECNIRRLREIYEECVVDHCWAEIPNDDRCHMLEANIEETLLELNVRDESLDKLWREYADCGAKCYEKPNMEYKSSYMPNCQNTCLLPTKSTVCCDKEVVPGCVCKKGFFLDSKMNCVPLEECDLSCNIVTDCGENVNVKNNETVVIVPCEKAIKCVNGKATDLELDGCSEHAECLQDGQTCKCLEGYRGDGKTCRPARPCRKNYVAMGTKCYRLVRDPLDWHRAAINCGADGASLVRYDNVRDIQVEKYFGMIPELLLLETSTAREMECCPGATCNIASNKAALTVKVANDTATESCKGKFRISKDRRQLIVDEGCDTKFLAQTIDPKKLTESRQIVVWAGGNTEVLKYNQRAGKTPFQVEPPCLLDPSSCGETAGCFQATRNAQDQFILSSRSDCDAKLPSICEYDNTVLNNYDPLDLVAIKVKVSFKMALAKCKEMNRPLASLKNAEQQQKALSLIKGLKHSAFISATYDVSIKAYRWEDGERLAYTNWVIAPEPYRSGHDHFCVTMNPHDGKWYSRKCSNGFFAICGPPNSDVPLVFTPYYPIPRDISIDEIKAKIRRAQSQDYICDEPVMMECSAQAENGDWVTQETQTGSTIKCTKDQITCAAGKGLDCTTFKVRFLCPLEENQCKELATLNATACTGGKKCFPVQNHYICKCPPGMTFSERTKECNKVCGECSAWGDPHYTTYRGNKYDFMGACKYKFTGLCDPQDNPNAPFFEVFTTNVACTRHRSDGTCIDVVEVKLTNIPITTECGATIPQDFVLKAKVRDKRYWIDDVEYTDEINDRKDVWKITFRPNEWIVTIHSLDLTVKLIGNHLRVQVPERFTGNLCGLCGDCNSEKFRLRNGTAIEVPKKGYRWNWNTMKILGDDWRVANKDSSFEKCSKNITEEECSTTEKLKLQDEKYCGVFLKQGNFLQSCFEKMNQNGTGLTMAIKRQEYHHNCIFDMCGADNPDEAICDVLKNFAQECAYVGETVQWRSPERCPMQCPPNEIYRIDASCQRRCNEEPGTQGVCDEEPVEGCACKDGFRRRNNKCVPKEECGCRVMDHEGNLIKYLQPDETVILPKCTELAKCIKTNDGTLALRFVDYSLPNNAICANTVPPKYICAKGFKFAEDGVTCVKARDSCSSTYGMMDGICLSTPLQKRNWRQFIYRCNQADGTLVHVDTVQKIATMKKLLVDKKWTSLYVSGRVVAKNMFGLVMFSPLLEEAKRGKIEWMNFNFYEGFVEKLFLSKDVDKSTIPKEGLVMSVVATLDDGEVIFKAVSSSFRSNVVCEERPPPDKPEWTPPCNTDSNMEDDGDQETLFNMQIDDDCMVCPRPIDVKCENAKGSTGVEGKCQVTPDGVFYSCNQGKACADKTVSTKCHKDVDECAEKRDDCPKDSKCINTIGAFRCKCSSDAPLMVKGTCSEVTSCVVKGPEMIDEFIYSLKPFSGNASAFDIDCIYKIVSYCGDAAPKDVPFISVYDTSERSETKLHESVYVVIENPETKAFKVAIITPEDLANGAIKYDNSHDNAMEVRDVGFIDDVTGVKFELSQGPKLTIRSTDNLYKVSITFPLKVQVDLSSSYTDKVCGVCTAVPPEGEQNLVFSEDKLKELTVNPGQAKMLFNPKECKPRTPPRDLKVNIATTPPPTTKAPTTTPPPTKPATKAPAPAPVPPPPPPPPATGQCEQDYKDFCRELSSVCAVSRRACEMTLCPGKTSTCDYLTKNAIVSCNTGDKLKSFIKKQDCDSVCASNSNFQYARQSLVRTCSHPYGICAEEDTVNDDYGFMCICSAGFVLSGKTCVRPEACGCTMEDGSYKPPGLTWRSKDCSEIITCEGGGKTTRIPSPCGENTACSGKGGKNMQCKCLPGFFGNPSSKAGCKPGVDFPGKVCFDYDDEITGKTRNECVCKEGYVSDCKDCLDVDECCEGIHNCDLSSEKCVNIPGSFKCDCMDGFIRDGYKCKADDTNKCPNAQERCKTTWNKDKEKHLCSASVAYRQCLDKILLENTCPKGPDYPQELNDADKTCINKEPEPNANSGLPNEPVFTSWTPFGDCVYHTGDCGLGFQKRTRQVVPYSDNRKVRTIESYEVKESRVCFKKCPGMKPQDCPCSCVCDESSPVCGAIGPGKAKTFKSECQLVLESCTSFYTAVKLYDGPCSKADDASNRQMCSAGPRHKIMKYDKVKNGRRCVGEPVQIGTCQNMLCEGSSCNCCQPLEFERIQVNVKCFSTDKKEDAVEDKHIYISATKCGCTSLAPLQ</sequence>
<feature type="compositionally biased region" description="Basic and acidic residues" evidence="7">
    <location>
        <begin position="183"/>
        <end position="195"/>
    </location>
</feature>
<dbReference type="Pfam" id="PF00094">
    <property type="entry name" value="VWD"/>
    <property type="match status" value="2"/>
</dbReference>
<accession>A0AAE1DJK9</accession>
<dbReference type="InterPro" id="IPR000742">
    <property type="entry name" value="EGF"/>
</dbReference>
<feature type="region of interest" description="Disordered" evidence="7">
    <location>
        <begin position="2489"/>
        <end position="2549"/>
    </location>
</feature>
<dbReference type="SUPFAM" id="SSF56436">
    <property type="entry name" value="C-type lectin-like"/>
    <property type="match status" value="3"/>
</dbReference>
<dbReference type="InterPro" id="IPR001304">
    <property type="entry name" value="C-type_lectin-like"/>
</dbReference>
<evidence type="ECO:0000259" key="10">
    <source>
        <dbReference type="PROSITE" id="PS50041"/>
    </source>
</evidence>
<evidence type="ECO:0000259" key="9">
    <source>
        <dbReference type="PROSITE" id="PS50026"/>
    </source>
</evidence>
<dbReference type="SUPFAM" id="SSF57196">
    <property type="entry name" value="EGF/Laminin"/>
    <property type="match status" value="1"/>
</dbReference>
<dbReference type="InterPro" id="IPR036084">
    <property type="entry name" value="Ser_inhib-like_sf"/>
</dbReference>
<name>A0AAE1DJK9_9GAST</name>
<dbReference type="InterPro" id="IPR050780">
    <property type="entry name" value="Mucin_vWF_Thrombospondin_sf"/>
</dbReference>
<dbReference type="PROSITE" id="PS51233">
    <property type="entry name" value="VWFD"/>
    <property type="match status" value="2"/>
</dbReference>
<dbReference type="SMART" id="SM00181">
    <property type="entry name" value="EGF"/>
    <property type="match status" value="7"/>
</dbReference>
<evidence type="ECO:0000256" key="2">
    <source>
        <dbReference type="ARBA" id="ARBA00022729"/>
    </source>
</evidence>
<dbReference type="Gene3D" id="2.90.20.10">
    <property type="entry name" value="Plasmodium vivax P25 domain"/>
    <property type="match status" value="1"/>
</dbReference>
<dbReference type="PROSITE" id="PS00010">
    <property type="entry name" value="ASX_HYDROXYL"/>
    <property type="match status" value="1"/>
</dbReference>
<dbReference type="PROSITE" id="PS01187">
    <property type="entry name" value="EGF_CA"/>
    <property type="match status" value="2"/>
</dbReference>